<evidence type="ECO:0000313" key="3">
    <source>
        <dbReference type="Proteomes" id="UP001165289"/>
    </source>
</evidence>
<dbReference type="Proteomes" id="UP001165289">
    <property type="component" value="Unassembled WGS sequence"/>
</dbReference>
<proteinExistence type="predicted"/>
<protein>
    <submittedName>
        <fullName evidence="2">Uncharacterized protein</fullName>
    </submittedName>
</protein>
<accession>A0AAV7JCL0</accession>
<keyword evidence="1" id="KW-1133">Transmembrane helix</keyword>
<gene>
    <name evidence="2" type="ORF">LOD99_12609</name>
</gene>
<evidence type="ECO:0000256" key="1">
    <source>
        <dbReference type="SAM" id="Phobius"/>
    </source>
</evidence>
<feature type="transmembrane region" description="Helical" evidence="1">
    <location>
        <begin position="1503"/>
        <end position="1520"/>
    </location>
</feature>
<dbReference type="EMBL" id="JAKMXF010000354">
    <property type="protein sequence ID" value="KAI6646488.1"/>
    <property type="molecule type" value="Genomic_DNA"/>
</dbReference>
<keyword evidence="1" id="KW-0812">Transmembrane</keyword>
<comment type="caution">
    <text evidence="2">The sequence shown here is derived from an EMBL/GenBank/DDBJ whole genome shotgun (WGS) entry which is preliminary data.</text>
</comment>
<sequence length="1521" mass="177807">MIKVAGQDIIQVTLEELTSSIDTLKTTNYHEVEEYREHLNHLDVVRLAASSLIQTDTVRSIGSSENLIQYKMDMSKLMQFTCLICIWEDMAGVLLSYTTDMRISLESQKQCYKSLRDMVRYSLNDTQLFSVMFRKLEYTFLRIDNPAQNNIDSDNSELVGDLGKRWNNNRDCSFDIVSNNMQYWNNNDIKKLKLALQREKRVLCVEQLAIKCYTFWRQLIPTDIGDEESKAMSFQIGDRLIFLQRVSCELVRGIEVLFRIISCLENGRLNSFEKIAFDVIGSAFVLIELVNRILKKKSTIPNKIIEFVWLVLAIEPNQQLLTNIHDLLHKVIPKFVKRELGFNSGNSLEELIDFILFYCTRCIQQDKMDICNEVTSLYKSVIDMSRNSLHCTFISECFRFAAFSMKSSIHDSADILAVITKITNKLFHPSDRYRSTTIKLLVNLCTEICLAGENPVSYLQLLIDVVAPIEICKCSQGLTRLVRDFVIAVTIKLNRNCISIHDTIRILVPSVSQIVNQLNRIPKITRALLTVECCTKLITHVSSIHDFEILLCHGLLLIQHVVPDELTIQKASCFFKKLINRFLNRKDTYLLQLAYITYEKFIKQFQTEYVEINTLFYYLLTEAPLAKISHIYHACQSPILENKRLSGLRSIFYLRAMEPVILKIFADISTALCFMQNNKYQSLSYPMEDLMYSFVADILEVIQAEQTEIHIWNHLYERVMQVSFIFIGTADAELDNSNCYKGDLLHLLDVEMPVQLRQLIVTIMKRIIYLDMDGYSQLQSKLAQLMVNSMYLNKNTQKKSENDHLQFNMVNVLESIQENLLVDKFNQNTIKKLISSGYSSKLFKYNIQQQAQTYSHHIATNEQKQNTFILSHYREFQHIIKTLHIGVYWFSHNKVYVHDIFKGELSPELFQDRLRYAKMYLFKFVNKGKKYSQHLKAIQALEQERNYKHNLKSKNLINSRHTLTITLLTQFYHTLISSSDTIDHSIRPLGAHNEIPLEIAIRQDRGIVSIRDSYSNIEVEICEVIFMSEGMYVMESQTNGEGINTTQVWCQLFAKLLTTDHLVPSIILPKGNPNMNTWVYVNKSIRRESINSNLTWSPYYSYEWITYYPKLPNKVHAMEDIVLHPGYKVYTGGLAQRMTPVWRRRTDLVGILFYHVLTTLSQKYLTSVYCNYSDYIYSFLKDYLNDPDDQKYNKLNTDLEGEILIIVHKWILSVNIEKLFQKDSKSFFELKYFLDAHSATSIKKYKDVRAEIKIRILDSFHIFVLNELPFEIQKASILWIEQLDENLWLETERLEEPFRYLINQTEQGLKFFPGVVSFFLPQYRDRSSIPITADVLTPDKISGYVVGKVIELNLSYDVLNNDRTRNNQLDGKSVETFEMWGSWVGPKYRRLGIAVDMYRYTFKVLPTQYLTVDMNEGVQWKCAINAKIGSLFIWLGIVDYIMDNIVAKEVASRWNFYLGGADRNFQRYLLNNKFMKPLVYIDTAMNYCNKKYARWRRKKSVKFMYIWVIIVILLLILLLIM</sequence>
<name>A0AAV7JCL0_9METZ</name>
<keyword evidence="1" id="KW-0472">Membrane</keyword>
<organism evidence="2 3">
    <name type="scientific">Oopsacas minuta</name>
    <dbReference type="NCBI Taxonomy" id="111878"/>
    <lineage>
        <taxon>Eukaryota</taxon>
        <taxon>Metazoa</taxon>
        <taxon>Porifera</taxon>
        <taxon>Hexactinellida</taxon>
        <taxon>Hexasterophora</taxon>
        <taxon>Lyssacinosida</taxon>
        <taxon>Leucopsacidae</taxon>
        <taxon>Oopsacas</taxon>
    </lineage>
</organism>
<evidence type="ECO:0000313" key="2">
    <source>
        <dbReference type="EMBL" id="KAI6646488.1"/>
    </source>
</evidence>
<keyword evidence="3" id="KW-1185">Reference proteome</keyword>
<reference evidence="2 3" key="1">
    <citation type="journal article" date="2023" name="BMC Biol.">
        <title>The compact genome of the sponge Oopsacas minuta (Hexactinellida) is lacking key metazoan core genes.</title>
        <authorList>
            <person name="Santini S."/>
            <person name="Schenkelaars Q."/>
            <person name="Jourda C."/>
            <person name="Duchesne M."/>
            <person name="Belahbib H."/>
            <person name="Rocher C."/>
            <person name="Selva M."/>
            <person name="Riesgo A."/>
            <person name="Vervoort M."/>
            <person name="Leys S.P."/>
            <person name="Kodjabachian L."/>
            <person name="Le Bivic A."/>
            <person name="Borchiellini C."/>
            <person name="Claverie J.M."/>
            <person name="Renard E."/>
        </authorList>
    </citation>
    <scope>NUCLEOTIDE SEQUENCE [LARGE SCALE GENOMIC DNA]</scope>
    <source>
        <strain evidence="2">SPO-2</strain>
    </source>
</reference>